<reference evidence="5" key="1">
    <citation type="submission" date="2023-07" db="EMBL/GenBank/DDBJ databases">
        <authorList>
            <consortium name="CYATHOMIX"/>
        </authorList>
    </citation>
    <scope>NUCLEOTIDE SEQUENCE</scope>
    <source>
        <strain evidence="5">N/A</strain>
    </source>
</reference>
<dbReference type="GO" id="GO:0006888">
    <property type="term" value="P:endoplasmic reticulum to Golgi vesicle-mediated transport"/>
    <property type="evidence" value="ECO:0007669"/>
    <property type="project" value="TreeGrafter"/>
</dbReference>
<proteinExistence type="predicted"/>
<evidence type="ECO:0000256" key="2">
    <source>
        <dbReference type="ARBA" id="ARBA00022574"/>
    </source>
</evidence>
<gene>
    <name evidence="5" type="ORF">CYNAS_LOCUS7137</name>
</gene>
<accession>A0AA36GNA5</accession>
<dbReference type="Gene3D" id="2.130.10.10">
    <property type="entry name" value="YVTN repeat-like/Quinoprotein amine dehydrogenase"/>
    <property type="match status" value="1"/>
</dbReference>
<dbReference type="AlphaFoldDB" id="A0AA36GNA5"/>
<dbReference type="EMBL" id="CATQJL010000112">
    <property type="protein sequence ID" value="CAJ0595154.1"/>
    <property type="molecule type" value="Genomic_DNA"/>
</dbReference>
<dbReference type="PANTHER" id="PTHR19876">
    <property type="entry name" value="COATOMER"/>
    <property type="match status" value="1"/>
</dbReference>
<dbReference type="Proteomes" id="UP001176961">
    <property type="component" value="Unassembled WGS sequence"/>
</dbReference>
<sequence length="112" mass="12702">MLSSKVEEMFVTRSSRVKSVDLHPTETWLLAALYSGSVQMWDYKTQLLLKSFKICDLPVRAAKFISRRNWIVTGSDDMHNVLANSSIFDFITTAREFSSKPITFTCSMDAPG</sequence>
<dbReference type="PROSITE" id="PS50082">
    <property type="entry name" value="WD_REPEATS_2"/>
    <property type="match status" value="1"/>
</dbReference>
<keyword evidence="3" id="KW-0677">Repeat</keyword>
<feature type="repeat" description="WD" evidence="4">
    <location>
        <begin position="10"/>
        <end position="51"/>
    </location>
</feature>
<evidence type="ECO:0000256" key="1">
    <source>
        <dbReference type="ARBA" id="ARBA00004347"/>
    </source>
</evidence>
<evidence type="ECO:0000313" key="5">
    <source>
        <dbReference type="EMBL" id="CAJ0595154.1"/>
    </source>
</evidence>
<dbReference type="SMART" id="SM00320">
    <property type="entry name" value="WD40"/>
    <property type="match status" value="2"/>
</dbReference>
<evidence type="ECO:0000256" key="4">
    <source>
        <dbReference type="PROSITE-ProRule" id="PRU00221"/>
    </source>
</evidence>
<dbReference type="InterPro" id="IPR015943">
    <property type="entry name" value="WD40/YVTN_repeat-like_dom_sf"/>
</dbReference>
<comment type="caution">
    <text evidence="5">The sequence shown here is derived from an EMBL/GenBank/DDBJ whole genome shotgun (WGS) entry which is preliminary data.</text>
</comment>
<dbReference type="GO" id="GO:0006891">
    <property type="term" value="P:intra-Golgi vesicle-mediated transport"/>
    <property type="evidence" value="ECO:0007669"/>
    <property type="project" value="TreeGrafter"/>
</dbReference>
<dbReference type="InterPro" id="IPR036322">
    <property type="entry name" value="WD40_repeat_dom_sf"/>
</dbReference>
<dbReference type="GO" id="GO:0030126">
    <property type="term" value="C:COPI vesicle coat"/>
    <property type="evidence" value="ECO:0007669"/>
    <property type="project" value="TreeGrafter"/>
</dbReference>
<keyword evidence="2 4" id="KW-0853">WD repeat</keyword>
<name>A0AA36GNA5_CYLNA</name>
<dbReference type="Pfam" id="PF00400">
    <property type="entry name" value="WD40"/>
    <property type="match status" value="1"/>
</dbReference>
<evidence type="ECO:0000256" key="3">
    <source>
        <dbReference type="ARBA" id="ARBA00022737"/>
    </source>
</evidence>
<dbReference type="SUPFAM" id="SSF50978">
    <property type="entry name" value="WD40 repeat-like"/>
    <property type="match status" value="1"/>
</dbReference>
<comment type="subcellular location">
    <subcellularLocation>
        <location evidence="1">Cytoplasmic vesicle</location>
        <location evidence="1">COPI-coated vesicle membrane</location>
        <topology evidence="1">Peripheral membrane protein</topology>
        <orientation evidence="1">Cytoplasmic side</orientation>
    </subcellularLocation>
</comment>
<dbReference type="GO" id="GO:0006890">
    <property type="term" value="P:retrograde vesicle-mediated transport, Golgi to endoplasmic reticulum"/>
    <property type="evidence" value="ECO:0007669"/>
    <property type="project" value="TreeGrafter"/>
</dbReference>
<keyword evidence="6" id="KW-1185">Reference proteome</keyword>
<organism evidence="5 6">
    <name type="scientific">Cylicocyclus nassatus</name>
    <name type="common">Nematode worm</name>
    <dbReference type="NCBI Taxonomy" id="53992"/>
    <lineage>
        <taxon>Eukaryota</taxon>
        <taxon>Metazoa</taxon>
        <taxon>Ecdysozoa</taxon>
        <taxon>Nematoda</taxon>
        <taxon>Chromadorea</taxon>
        <taxon>Rhabditida</taxon>
        <taxon>Rhabditina</taxon>
        <taxon>Rhabditomorpha</taxon>
        <taxon>Strongyloidea</taxon>
        <taxon>Strongylidae</taxon>
        <taxon>Cylicocyclus</taxon>
    </lineage>
</organism>
<evidence type="ECO:0000313" key="6">
    <source>
        <dbReference type="Proteomes" id="UP001176961"/>
    </source>
</evidence>
<protein>
    <submittedName>
        <fullName evidence="5">Uncharacterized protein</fullName>
    </submittedName>
</protein>
<dbReference type="InterPro" id="IPR050844">
    <property type="entry name" value="Coatomer_complex_subunit"/>
</dbReference>
<dbReference type="PANTHER" id="PTHR19876:SF2">
    <property type="entry name" value="COATOMER SUBUNIT BETA"/>
    <property type="match status" value="1"/>
</dbReference>
<dbReference type="InterPro" id="IPR001680">
    <property type="entry name" value="WD40_rpt"/>
</dbReference>
<dbReference type="GO" id="GO:0006886">
    <property type="term" value="P:intracellular protein transport"/>
    <property type="evidence" value="ECO:0007669"/>
    <property type="project" value="TreeGrafter"/>
</dbReference>